<sequence length="308" mass="33511">MTEPLTPRIQALWVRLGATLLTYILATNFAVVLFMSFVFVSRNLNRTANPADIPKPTEEEVMALNAEPGFVLARFVITVMISLCITFLATTLLDRRPLRDLGFSFRGAWSSTLGWGAFLGVILSSLLVLTVCALGGRHLNYVGFAEANPALVVGFFLFLILISFAEEWFVRGYIYANLRAEASAARTILMTSLLFSAIHINNPGLGALGWINLYLAGIVLGQLRELTGGLQVSFGLHAAWNIMLGMVMGATLSGFEFPSLFRVSLYDLESPLGGGEFGPEASAIMTFLFLGVIIVLARRLAPPAPEEI</sequence>
<dbReference type="EMBL" id="JABDJR010000236">
    <property type="protein sequence ID" value="NNF06345.1"/>
    <property type="molecule type" value="Genomic_DNA"/>
</dbReference>
<feature type="transmembrane region" description="Helical" evidence="1">
    <location>
        <begin position="148"/>
        <end position="170"/>
    </location>
</feature>
<organism evidence="3 4">
    <name type="scientific">Eiseniibacteriota bacterium</name>
    <dbReference type="NCBI Taxonomy" id="2212470"/>
    <lineage>
        <taxon>Bacteria</taxon>
        <taxon>Candidatus Eiseniibacteriota</taxon>
    </lineage>
</organism>
<gene>
    <name evidence="3" type="ORF">HKN21_06265</name>
</gene>
<accession>A0A7Y2EAF5</accession>
<evidence type="ECO:0000259" key="2">
    <source>
        <dbReference type="Pfam" id="PF02517"/>
    </source>
</evidence>
<proteinExistence type="predicted"/>
<dbReference type="Proteomes" id="UP000547674">
    <property type="component" value="Unassembled WGS sequence"/>
</dbReference>
<evidence type="ECO:0000313" key="4">
    <source>
        <dbReference type="Proteomes" id="UP000547674"/>
    </source>
</evidence>
<feature type="transmembrane region" description="Helical" evidence="1">
    <location>
        <begin position="238"/>
        <end position="261"/>
    </location>
</feature>
<feature type="transmembrane region" description="Helical" evidence="1">
    <location>
        <begin position="113"/>
        <end position="136"/>
    </location>
</feature>
<dbReference type="GO" id="GO:0008237">
    <property type="term" value="F:metallopeptidase activity"/>
    <property type="evidence" value="ECO:0007669"/>
    <property type="project" value="UniProtKB-KW"/>
</dbReference>
<protein>
    <submittedName>
        <fullName evidence="3">CPBP family intramembrane metalloprotease</fullName>
    </submittedName>
</protein>
<keyword evidence="3" id="KW-0378">Hydrolase</keyword>
<feature type="transmembrane region" description="Helical" evidence="1">
    <location>
        <begin position="71"/>
        <end position="93"/>
    </location>
</feature>
<keyword evidence="3" id="KW-0482">Metalloprotease</keyword>
<dbReference type="PANTHER" id="PTHR39430">
    <property type="entry name" value="MEMBRANE-ASSOCIATED PROTEASE-RELATED"/>
    <property type="match status" value="1"/>
</dbReference>
<dbReference type="GO" id="GO:0006508">
    <property type="term" value="P:proteolysis"/>
    <property type="evidence" value="ECO:0007669"/>
    <property type="project" value="UniProtKB-KW"/>
</dbReference>
<feature type="transmembrane region" description="Helical" evidence="1">
    <location>
        <begin position="281"/>
        <end position="301"/>
    </location>
</feature>
<dbReference type="AlphaFoldDB" id="A0A7Y2EAF5"/>
<keyword evidence="1" id="KW-0812">Transmembrane</keyword>
<dbReference type="Pfam" id="PF02517">
    <property type="entry name" value="Rce1-like"/>
    <property type="match status" value="1"/>
</dbReference>
<name>A0A7Y2EAF5_UNCEI</name>
<feature type="domain" description="CAAX prenyl protease 2/Lysostaphin resistance protein A-like" evidence="2">
    <location>
        <begin position="150"/>
        <end position="243"/>
    </location>
</feature>
<keyword evidence="1" id="KW-0472">Membrane</keyword>
<dbReference type="GO" id="GO:0080120">
    <property type="term" value="P:CAAX-box protein maturation"/>
    <property type="evidence" value="ECO:0007669"/>
    <property type="project" value="UniProtKB-ARBA"/>
</dbReference>
<dbReference type="GO" id="GO:0004175">
    <property type="term" value="F:endopeptidase activity"/>
    <property type="evidence" value="ECO:0007669"/>
    <property type="project" value="UniProtKB-ARBA"/>
</dbReference>
<dbReference type="InterPro" id="IPR003675">
    <property type="entry name" value="Rce1/LyrA-like_dom"/>
</dbReference>
<evidence type="ECO:0000313" key="3">
    <source>
        <dbReference type="EMBL" id="NNF06345.1"/>
    </source>
</evidence>
<comment type="caution">
    <text evidence="3">The sequence shown here is derived from an EMBL/GenBank/DDBJ whole genome shotgun (WGS) entry which is preliminary data.</text>
</comment>
<feature type="transmembrane region" description="Helical" evidence="1">
    <location>
        <begin position="12"/>
        <end position="40"/>
    </location>
</feature>
<keyword evidence="1" id="KW-1133">Transmembrane helix</keyword>
<dbReference type="PANTHER" id="PTHR39430:SF1">
    <property type="entry name" value="PROTEASE"/>
    <property type="match status" value="1"/>
</dbReference>
<reference evidence="3 4" key="1">
    <citation type="submission" date="2020-03" db="EMBL/GenBank/DDBJ databases">
        <title>Metabolic flexibility allows generalist bacteria to become dominant in a frequently disturbed ecosystem.</title>
        <authorList>
            <person name="Chen Y.-J."/>
            <person name="Leung P.M."/>
            <person name="Bay S.K."/>
            <person name="Hugenholtz P."/>
            <person name="Kessler A.J."/>
            <person name="Shelley G."/>
            <person name="Waite D.W."/>
            <person name="Cook P.L."/>
            <person name="Greening C."/>
        </authorList>
    </citation>
    <scope>NUCLEOTIDE SEQUENCE [LARGE SCALE GENOMIC DNA]</scope>
    <source>
        <strain evidence="3">SS_bin_28</strain>
    </source>
</reference>
<feature type="transmembrane region" description="Helical" evidence="1">
    <location>
        <begin position="207"/>
        <end position="226"/>
    </location>
</feature>
<evidence type="ECO:0000256" key="1">
    <source>
        <dbReference type="SAM" id="Phobius"/>
    </source>
</evidence>
<keyword evidence="3" id="KW-0645">Protease</keyword>